<evidence type="ECO:0000259" key="12">
    <source>
        <dbReference type="PROSITE" id="PS50202"/>
    </source>
</evidence>
<dbReference type="SUPFAM" id="SSF50978">
    <property type="entry name" value="WD40 repeat-like"/>
    <property type="match status" value="2"/>
</dbReference>
<dbReference type="AlphaFoldDB" id="A0AAD8VV30"/>
<dbReference type="PANTHER" id="PTHR19876:SF72">
    <property type="entry name" value="COATOMER WD ASSOCIATED REGION DOMAIN-CONTAINING PROTEIN"/>
    <property type="match status" value="1"/>
</dbReference>
<dbReference type="InterPro" id="IPR008271">
    <property type="entry name" value="Ser/Thr_kinase_AS"/>
</dbReference>
<keyword evidence="2" id="KW-0808">Transferase</keyword>
<accession>A0AAD8VV30</accession>
<dbReference type="PROSITE" id="PS50202">
    <property type="entry name" value="MSP"/>
    <property type="match status" value="1"/>
</dbReference>
<dbReference type="PROSITE" id="PS00108">
    <property type="entry name" value="PROTEIN_KINASE_ST"/>
    <property type="match status" value="1"/>
</dbReference>
<dbReference type="EMBL" id="JAUUTY010000006">
    <property type="protein sequence ID" value="KAK1620837.1"/>
    <property type="molecule type" value="Genomic_DNA"/>
</dbReference>
<dbReference type="Gene3D" id="2.60.40.10">
    <property type="entry name" value="Immunoglobulins"/>
    <property type="match status" value="1"/>
</dbReference>
<name>A0AAD8VV30_LOLMU</name>
<protein>
    <recommendedName>
        <fullName evidence="8">Beta'-coat protein</fullName>
    </recommendedName>
</protein>
<gene>
    <name evidence="13" type="ORF">QYE76_026354</name>
</gene>
<dbReference type="InterPro" id="IPR019775">
    <property type="entry name" value="WD40_repeat_CS"/>
</dbReference>
<dbReference type="Gene3D" id="3.30.200.20">
    <property type="entry name" value="Phosphorylase Kinase, domain 1"/>
    <property type="match status" value="1"/>
</dbReference>
<evidence type="ECO:0000256" key="7">
    <source>
        <dbReference type="ARBA" id="ARBA00025536"/>
    </source>
</evidence>
<feature type="repeat" description="WD" evidence="9">
    <location>
        <begin position="1098"/>
        <end position="1141"/>
    </location>
</feature>
<dbReference type="GO" id="GO:0006890">
    <property type="term" value="P:retrograde vesicle-mediated transport, Golgi to endoplasmic reticulum"/>
    <property type="evidence" value="ECO:0007669"/>
    <property type="project" value="TreeGrafter"/>
</dbReference>
<evidence type="ECO:0000256" key="4">
    <source>
        <dbReference type="ARBA" id="ARBA00022741"/>
    </source>
</evidence>
<dbReference type="PROSITE" id="PS50082">
    <property type="entry name" value="WD_REPEATS_2"/>
    <property type="match status" value="2"/>
</dbReference>
<feature type="domain" description="Protein kinase" evidence="11">
    <location>
        <begin position="37"/>
        <end position="307"/>
    </location>
</feature>
<keyword evidence="4 10" id="KW-0547">Nucleotide-binding</keyword>
<dbReference type="Pfam" id="PF00400">
    <property type="entry name" value="WD40"/>
    <property type="match status" value="4"/>
</dbReference>
<dbReference type="PROSITE" id="PS50294">
    <property type="entry name" value="WD_REPEATS_REGION"/>
    <property type="match status" value="2"/>
</dbReference>
<feature type="repeat" description="WD" evidence="9">
    <location>
        <begin position="627"/>
        <end position="670"/>
    </location>
</feature>
<organism evidence="13 14">
    <name type="scientific">Lolium multiflorum</name>
    <name type="common">Italian ryegrass</name>
    <name type="synonym">Lolium perenne subsp. multiflorum</name>
    <dbReference type="NCBI Taxonomy" id="4521"/>
    <lineage>
        <taxon>Eukaryota</taxon>
        <taxon>Viridiplantae</taxon>
        <taxon>Streptophyta</taxon>
        <taxon>Embryophyta</taxon>
        <taxon>Tracheophyta</taxon>
        <taxon>Spermatophyta</taxon>
        <taxon>Magnoliopsida</taxon>
        <taxon>Liliopsida</taxon>
        <taxon>Poales</taxon>
        <taxon>Poaceae</taxon>
        <taxon>BOP clade</taxon>
        <taxon>Pooideae</taxon>
        <taxon>Poodae</taxon>
        <taxon>Poeae</taxon>
        <taxon>Poeae Chloroplast Group 2 (Poeae type)</taxon>
        <taxon>Loliodinae</taxon>
        <taxon>Loliinae</taxon>
        <taxon>Lolium</taxon>
    </lineage>
</organism>
<feature type="domain" description="MSP" evidence="12">
    <location>
        <begin position="318"/>
        <end position="443"/>
    </location>
</feature>
<dbReference type="GO" id="GO:0006886">
    <property type="term" value="P:intracellular protein transport"/>
    <property type="evidence" value="ECO:0007669"/>
    <property type="project" value="TreeGrafter"/>
</dbReference>
<keyword evidence="3" id="KW-0677">Repeat</keyword>
<keyword evidence="14" id="KW-1185">Reference proteome</keyword>
<evidence type="ECO:0000256" key="3">
    <source>
        <dbReference type="ARBA" id="ARBA00022737"/>
    </source>
</evidence>
<dbReference type="FunFam" id="2.130.10.10:FF:000016">
    <property type="entry name" value="Coatomer alpha subunit, putative"/>
    <property type="match status" value="1"/>
</dbReference>
<evidence type="ECO:0000256" key="2">
    <source>
        <dbReference type="ARBA" id="ARBA00022679"/>
    </source>
</evidence>
<keyword evidence="1 9" id="KW-0853">WD repeat</keyword>
<dbReference type="SMART" id="SM00320">
    <property type="entry name" value="WD40"/>
    <property type="match status" value="11"/>
</dbReference>
<evidence type="ECO:0000313" key="14">
    <source>
        <dbReference type="Proteomes" id="UP001231189"/>
    </source>
</evidence>
<dbReference type="InterPro" id="IPR050844">
    <property type="entry name" value="Coatomer_complex_subunit"/>
</dbReference>
<comment type="caution">
    <text evidence="13">The sequence shown here is derived from an EMBL/GenBank/DDBJ whole genome shotgun (WGS) entry which is preliminary data.</text>
</comment>
<dbReference type="GO" id="GO:0030126">
    <property type="term" value="C:COPI vesicle coat"/>
    <property type="evidence" value="ECO:0007669"/>
    <property type="project" value="TreeGrafter"/>
</dbReference>
<dbReference type="InterPro" id="IPR013783">
    <property type="entry name" value="Ig-like_fold"/>
</dbReference>
<dbReference type="GO" id="GO:0005524">
    <property type="term" value="F:ATP binding"/>
    <property type="evidence" value="ECO:0007669"/>
    <property type="project" value="UniProtKB-UniRule"/>
</dbReference>
<dbReference type="GO" id="GO:0006891">
    <property type="term" value="P:intra-Golgi vesicle-mediated transport"/>
    <property type="evidence" value="ECO:0007669"/>
    <property type="project" value="TreeGrafter"/>
</dbReference>
<evidence type="ECO:0000313" key="13">
    <source>
        <dbReference type="EMBL" id="KAK1620837.1"/>
    </source>
</evidence>
<dbReference type="InterPro" id="IPR017441">
    <property type="entry name" value="Protein_kinase_ATP_BS"/>
</dbReference>
<dbReference type="PROSITE" id="PS00678">
    <property type="entry name" value="WD_REPEATS_1"/>
    <property type="match status" value="2"/>
</dbReference>
<dbReference type="InterPro" id="IPR008962">
    <property type="entry name" value="PapD-like_sf"/>
</dbReference>
<dbReference type="SMART" id="SM00220">
    <property type="entry name" value="S_TKc"/>
    <property type="match status" value="1"/>
</dbReference>
<evidence type="ECO:0000256" key="5">
    <source>
        <dbReference type="ARBA" id="ARBA00022777"/>
    </source>
</evidence>
<evidence type="ECO:0000256" key="8">
    <source>
        <dbReference type="ARBA" id="ARBA00032920"/>
    </source>
</evidence>
<sequence>MDRQASSRNDLECILLDETSEPKALPLSLLEDITGGFSDDREIGRGAFAVVYKGMLANGLTVAVKRLSNCYMYEKEFQREVECLLKANHTNIVRFLGYCADTQGTMADLNGKVVMADVQQRLLCFEYLPKGSLDGYIQDASGGLNWSKRYKIIKGICEGLSYLHQKKVIHLDLKPANILLDANMVAKISDFGLSRIFEEDKSRFVATKVGGTLGYLAPEFTSNEITHKFDLYSLGVILVEVLTGKRGYQTVDTVLESWSNRLDKSQGDTSFEQIRVCTEIGMECIDTNPEKRPVSIHHIVARLNETESSQVNLGSSDLLEVQPLVLRFPFEPNKSIQSSLLLTNNTDEHVPFRLINNSGNKMCFVRLPLFGIVPPRSVYTLVVTTYKQEKLPEHKYFDFILESTILGDEHNWSSETYEQDDFFEKAKKMGHMVREVTLKVVCTPQRGIITSEVLHVDIPYKDISCWDINPTKQWIIIGHKYGRIRIWSYETQKLVGSFKVSREKVSSIKFIEWKKWFVAGTKDGFIHVYSYDKLKKIKSFRANTEAKSVKTLAVHPTQTYMLSVSPKCNQAKLWDWNRGWECIQTFMTEYSTERMFVFNPMGITIASASEHTIKMWGPDSAESKYFLSGHSKKVNCLEFFTCNDHQYLITVSDDCTAKIWDIKKRTCVHTLEAFMSRVMYVYSSPNLPILITGSCNGTVHLWNSANFRVEKVFQNCCASVCRLSCLMDPQRVVIGYANAISVMCFGNVSYEPGSTDSCEHKLNADSVLGNTTSEDSNMSAPEKSMEVDYLPKVIVGPGRLPDNVHLQSPSLELVNNTDQHVAFRFKRKGGILHAKSTHTIVVGCTDGVILECSISGDRYVTFKDQSECNEFFEVAKEMGNVVHELALEGIFTRQGETPFPAIPPITKIIVGLSRNDFAELCALDVHPTDRLILTGYESGSRYSEVRLHNYDTPDMAPLRTVCGTKPYCVKFVAQKQQFVAGTSDGFIHVYNYGRGIQKIISFKSADYFDIRLADHSTKSYVSSLSAGPIKLWGWNKGSPNLINENTDWKCTQTFEAVQYCLEWPAVFNPKDTNCFVVASDDFTIKVTYLDSPTSNYTLSGHSDKVNCLEFFKRNDQHYLITGSNDCTAKIWDLQKKTCVHTLRAFMSPVHSVVSLRDLPYLILSSEDGIIHIWNSRNSRLERMVTFATIGNIPHLYLMGTRRVVIERRGTISFMDIDTEGSAVTSSQL</sequence>
<evidence type="ECO:0000256" key="9">
    <source>
        <dbReference type="PROSITE-ProRule" id="PRU00221"/>
    </source>
</evidence>
<dbReference type="InterPro" id="IPR036322">
    <property type="entry name" value="WD40_repeat_dom_sf"/>
</dbReference>
<dbReference type="SUPFAM" id="SSF49354">
    <property type="entry name" value="PapD-like"/>
    <property type="match status" value="1"/>
</dbReference>
<dbReference type="InterPro" id="IPR011009">
    <property type="entry name" value="Kinase-like_dom_sf"/>
</dbReference>
<evidence type="ECO:0000256" key="10">
    <source>
        <dbReference type="PROSITE-ProRule" id="PRU10141"/>
    </source>
</evidence>
<keyword evidence="5" id="KW-0418">Kinase</keyword>
<evidence type="ECO:0000259" key="11">
    <source>
        <dbReference type="PROSITE" id="PS50011"/>
    </source>
</evidence>
<evidence type="ECO:0000256" key="6">
    <source>
        <dbReference type="ARBA" id="ARBA00022840"/>
    </source>
</evidence>
<dbReference type="Pfam" id="PF00069">
    <property type="entry name" value="Pkinase"/>
    <property type="match status" value="1"/>
</dbReference>
<proteinExistence type="predicted"/>
<dbReference type="InterPro" id="IPR015943">
    <property type="entry name" value="WD40/YVTN_repeat-like_dom_sf"/>
</dbReference>
<dbReference type="GO" id="GO:0004672">
    <property type="term" value="F:protein kinase activity"/>
    <property type="evidence" value="ECO:0007669"/>
    <property type="project" value="InterPro"/>
</dbReference>
<dbReference type="Pfam" id="PF00635">
    <property type="entry name" value="Motile_Sperm"/>
    <property type="match status" value="1"/>
</dbReference>
<comment type="function">
    <text evidence="7">The coatomer is a cytosolic protein complex that binds to dilysine motifs and reversibly associates with Golgi non-clathrin-coated vesicles, which further mediate biosynthetic protein transport from the ER, via the Golgi up to the trans Golgi network. Coatomer complex is required for budding from Golgi membranes, and is essential for the retrograde Golgi-to-ER transport of dilysine-tagged proteins.</text>
</comment>
<keyword evidence="6 10" id="KW-0067">ATP-binding</keyword>
<dbReference type="GO" id="GO:0006888">
    <property type="term" value="P:endoplasmic reticulum to Golgi vesicle-mediated transport"/>
    <property type="evidence" value="ECO:0007669"/>
    <property type="project" value="TreeGrafter"/>
</dbReference>
<dbReference type="InterPro" id="IPR000535">
    <property type="entry name" value="MSP_dom"/>
</dbReference>
<dbReference type="PANTHER" id="PTHR19876">
    <property type="entry name" value="COATOMER"/>
    <property type="match status" value="1"/>
</dbReference>
<dbReference type="SUPFAM" id="SSF56112">
    <property type="entry name" value="Protein kinase-like (PK-like)"/>
    <property type="match status" value="1"/>
</dbReference>
<dbReference type="FunFam" id="1.10.510.10:FF:000870">
    <property type="entry name" value="OSJNBa0016N04.16-like protein"/>
    <property type="match status" value="1"/>
</dbReference>
<dbReference type="FunFam" id="3.30.200.20:FF:000465">
    <property type="entry name" value="Cysteine-rich receptor-like protein kinase 6"/>
    <property type="match status" value="1"/>
</dbReference>
<feature type="binding site" evidence="10">
    <location>
        <position position="65"/>
    </location>
    <ligand>
        <name>ATP</name>
        <dbReference type="ChEBI" id="CHEBI:30616"/>
    </ligand>
</feature>
<dbReference type="Gene3D" id="2.130.10.10">
    <property type="entry name" value="YVTN repeat-like/Quinoprotein amine dehydrogenase"/>
    <property type="match status" value="2"/>
</dbReference>
<dbReference type="InterPro" id="IPR000719">
    <property type="entry name" value="Prot_kinase_dom"/>
</dbReference>
<evidence type="ECO:0000256" key="1">
    <source>
        <dbReference type="ARBA" id="ARBA00022574"/>
    </source>
</evidence>
<dbReference type="Gene3D" id="1.10.510.10">
    <property type="entry name" value="Transferase(Phosphotransferase) domain 1"/>
    <property type="match status" value="1"/>
</dbReference>
<dbReference type="PROSITE" id="PS00107">
    <property type="entry name" value="PROTEIN_KINASE_ATP"/>
    <property type="match status" value="1"/>
</dbReference>
<dbReference type="InterPro" id="IPR001680">
    <property type="entry name" value="WD40_rpt"/>
</dbReference>
<dbReference type="Proteomes" id="UP001231189">
    <property type="component" value="Unassembled WGS sequence"/>
</dbReference>
<reference evidence="13" key="1">
    <citation type="submission" date="2023-07" db="EMBL/GenBank/DDBJ databases">
        <title>A chromosome-level genome assembly of Lolium multiflorum.</title>
        <authorList>
            <person name="Chen Y."/>
            <person name="Copetti D."/>
            <person name="Kolliker R."/>
            <person name="Studer B."/>
        </authorList>
    </citation>
    <scope>NUCLEOTIDE SEQUENCE</scope>
    <source>
        <strain evidence="13">02402/16</strain>
        <tissue evidence="13">Leaf</tissue>
    </source>
</reference>
<dbReference type="PROSITE" id="PS50011">
    <property type="entry name" value="PROTEIN_KINASE_DOM"/>
    <property type="match status" value="1"/>
</dbReference>